<comment type="caution">
    <text evidence="3">The sequence shown here is derived from an EMBL/GenBank/DDBJ whole genome shotgun (WGS) entry which is preliminary data.</text>
</comment>
<evidence type="ECO:0000313" key="4">
    <source>
        <dbReference type="Proteomes" id="UP000185596"/>
    </source>
</evidence>
<proteinExistence type="inferred from homology"/>
<dbReference type="PANTHER" id="PTHR30023">
    <property type="entry name" value="D-ALANYL-D-ALANINE CARBOXYPEPTIDASE"/>
    <property type="match status" value="1"/>
</dbReference>
<dbReference type="Gene3D" id="3.40.710.10">
    <property type="entry name" value="DD-peptidase/beta-lactamase superfamily"/>
    <property type="match status" value="1"/>
</dbReference>
<comment type="similarity">
    <text evidence="1">Belongs to the peptidase S13 family.</text>
</comment>
<dbReference type="Gene3D" id="3.50.80.20">
    <property type="entry name" value="D-Ala-D-Ala carboxypeptidase C, peptidase S13"/>
    <property type="match status" value="1"/>
</dbReference>
<keyword evidence="2" id="KW-0378">Hydrolase</keyword>
<dbReference type="InterPro" id="IPR000667">
    <property type="entry name" value="Peptidase_S13"/>
</dbReference>
<accession>A0A1Q8C914</accession>
<evidence type="ECO:0000256" key="1">
    <source>
        <dbReference type="ARBA" id="ARBA00006096"/>
    </source>
</evidence>
<dbReference type="AlphaFoldDB" id="A0A1Q8C914"/>
<dbReference type="Pfam" id="PF02113">
    <property type="entry name" value="Peptidase_S13"/>
    <property type="match status" value="1"/>
</dbReference>
<evidence type="ECO:0000256" key="2">
    <source>
        <dbReference type="ARBA" id="ARBA00022801"/>
    </source>
</evidence>
<dbReference type="Proteomes" id="UP000185596">
    <property type="component" value="Unassembled WGS sequence"/>
</dbReference>
<dbReference type="GO" id="GO:0004185">
    <property type="term" value="F:serine-type carboxypeptidase activity"/>
    <property type="evidence" value="ECO:0007669"/>
    <property type="project" value="InterPro"/>
</dbReference>
<dbReference type="NCBIfam" id="TIGR00666">
    <property type="entry name" value="PBP4"/>
    <property type="match status" value="1"/>
</dbReference>
<keyword evidence="3" id="KW-0645">Protease</keyword>
<dbReference type="PANTHER" id="PTHR30023:SF0">
    <property type="entry name" value="PENICILLIN-SENSITIVE CARBOXYPEPTIDASE A"/>
    <property type="match status" value="1"/>
</dbReference>
<sequence length="507" mass="53600">MLGLIGAAPAVAAGLLPAGATARASTRDDVLAARIAEITTRPEFAESSWGMRFQVLGGAEPVHAVNPEQRFVAASTVKVFIGGSAFAALGAGHRFRTTVHRTGPVIRGVLRGHLVLVAGGDLLLGPRTRPDGSLALPYPDHSYGNATEPVPGDPLRQLRHLARQTARRGIRRVEGRVVVDASLFRQGTEEIANGFTPIPVSPIMLNDNIVDVVVTPGARPGDPAVSRVSPETAYVRVVNEVVTVTTPTRSPAFGPPTPGPDGTHTVRLSGEVAVGATPVLLPYYVPDPVRFAEVAFAKTLHEEGIEVANRSSTSDVAHRVRVAEHVSPPLADQVKVMLKLSSNVHTVYFPYLVGAIAGADPVTAEATGERYQRALIEQAGLDPDDPANGGHTPDFFVGFLSHLARQPYFTAYREALPILGRDGTLADVVPDSPAAGRVFAKTGTGVSRTRVHKAMTGYLVLPDGTLVVFAEFMNQPVTSHTEAMLVQQRAGTAQGEIVTAVYETLAG</sequence>
<organism evidence="3 4">
    <name type="scientific">Actinophytocola xanthii</name>
    <dbReference type="NCBI Taxonomy" id="1912961"/>
    <lineage>
        <taxon>Bacteria</taxon>
        <taxon>Bacillati</taxon>
        <taxon>Actinomycetota</taxon>
        <taxon>Actinomycetes</taxon>
        <taxon>Pseudonocardiales</taxon>
        <taxon>Pseudonocardiaceae</taxon>
    </lineage>
</organism>
<evidence type="ECO:0000313" key="3">
    <source>
        <dbReference type="EMBL" id="OLF10851.1"/>
    </source>
</evidence>
<gene>
    <name evidence="3" type="ORF">BU204_31080</name>
</gene>
<keyword evidence="3" id="KW-0121">Carboxypeptidase</keyword>
<protein>
    <submittedName>
        <fullName evidence="3">D-alanyl-D-alanine carboxypeptidase/D-alanyl-D-alanine-endopeptidase</fullName>
    </submittedName>
</protein>
<dbReference type="GO" id="GO:0006508">
    <property type="term" value="P:proteolysis"/>
    <property type="evidence" value="ECO:0007669"/>
    <property type="project" value="InterPro"/>
</dbReference>
<dbReference type="InterPro" id="IPR012338">
    <property type="entry name" value="Beta-lactam/transpept-like"/>
</dbReference>
<reference evidence="3 4" key="1">
    <citation type="submission" date="2016-12" db="EMBL/GenBank/DDBJ databases">
        <title>The draft genome sequence of Actinophytocola sp. 11-183.</title>
        <authorList>
            <person name="Wang W."/>
            <person name="Yuan L."/>
        </authorList>
    </citation>
    <scope>NUCLEOTIDE SEQUENCE [LARGE SCALE GENOMIC DNA]</scope>
    <source>
        <strain evidence="3 4">11-183</strain>
    </source>
</reference>
<dbReference type="STRING" id="1912961.BU204_31080"/>
<dbReference type="GO" id="GO:0000270">
    <property type="term" value="P:peptidoglycan metabolic process"/>
    <property type="evidence" value="ECO:0007669"/>
    <property type="project" value="TreeGrafter"/>
</dbReference>
<keyword evidence="4" id="KW-1185">Reference proteome</keyword>
<dbReference type="EMBL" id="MSIE01000071">
    <property type="protein sequence ID" value="OLF10851.1"/>
    <property type="molecule type" value="Genomic_DNA"/>
</dbReference>
<dbReference type="SUPFAM" id="SSF56601">
    <property type="entry name" value="beta-lactamase/transpeptidase-like"/>
    <property type="match status" value="1"/>
</dbReference>
<name>A0A1Q8C914_9PSEU</name>